<keyword evidence="4" id="KW-0488">Methylation</keyword>
<dbReference type="Proteomes" id="UP000195440">
    <property type="component" value="Unassembled WGS sequence"/>
</dbReference>
<dbReference type="Gene3D" id="3.55.40.10">
    <property type="entry name" value="minor pseudopilin epsh domain"/>
    <property type="match status" value="1"/>
</dbReference>
<feature type="transmembrane region" description="Helical" evidence="11">
    <location>
        <begin position="6"/>
        <end position="29"/>
    </location>
</feature>
<evidence type="ECO:0000313" key="14">
    <source>
        <dbReference type="Proteomes" id="UP000195440"/>
    </source>
</evidence>
<evidence type="ECO:0000256" key="10">
    <source>
        <dbReference type="ARBA" id="ARBA00030775"/>
    </source>
</evidence>
<evidence type="ECO:0000256" key="2">
    <source>
        <dbReference type="ARBA" id="ARBA00021549"/>
    </source>
</evidence>
<keyword evidence="6 11" id="KW-0812">Transmembrane</keyword>
<feature type="domain" description="General secretion pathway GspH" evidence="12">
    <location>
        <begin position="42"/>
        <end position="150"/>
    </location>
</feature>
<gene>
    <name evidence="13" type="ORF">AUC60_21735</name>
</gene>
<evidence type="ECO:0000259" key="12">
    <source>
        <dbReference type="Pfam" id="PF12019"/>
    </source>
</evidence>
<reference evidence="13 14" key="1">
    <citation type="journal article" date="2017" name="Syst. Appl. Microbiol.">
        <title>Pseudomonas caspiana sp. nov., a citrus pathogen in the Pseudomonas syringae phylogenetic group.</title>
        <authorList>
            <person name="Busquets A."/>
            <person name="Gomila M."/>
            <person name="Beiki F."/>
            <person name="Mulet M."/>
            <person name="Rahimian H."/>
            <person name="Garcia-Valdes E."/>
            <person name="Lalucat J."/>
        </authorList>
    </citation>
    <scope>NUCLEOTIDE SEQUENCE [LARGE SCALE GENOMIC DNA]</scope>
    <source>
        <strain evidence="13 14">FBF102</strain>
    </source>
</reference>
<evidence type="ECO:0000256" key="8">
    <source>
        <dbReference type="ARBA" id="ARBA00023136"/>
    </source>
</evidence>
<evidence type="ECO:0000256" key="6">
    <source>
        <dbReference type="ARBA" id="ARBA00022692"/>
    </source>
</evidence>
<dbReference type="RefSeq" id="WP_087272703.1">
    <property type="nucleotide sequence ID" value="NZ_JBJGBV010000021.1"/>
</dbReference>
<proteinExistence type="inferred from homology"/>
<keyword evidence="14" id="KW-1185">Reference proteome</keyword>
<evidence type="ECO:0000256" key="11">
    <source>
        <dbReference type="SAM" id="Phobius"/>
    </source>
</evidence>
<evidence type="ECO:0000256" key="9">
    <source>
        <dbReference type="ARBA" id="ARBA00025772"/>
    </source>
</evidence>
<keyword evidence="5" id="KW-0997">Cell inner membrane</keyword>
<dbReference type="InterPro" id="IPR045584">
    <property type="entry name" value="Pilin-like"/>
</dbReference>
<evidence type="ECO:0000256" key="3">
    <source>
        <dbReference type="ARBA" id="ARBA00022475"/>
    </source>
</evidence>
<comment type="caution">
    <text evidence="13">The sequence shown here is derived from an EMBL/GenBank/DDBJ whole genome shotgun (WGS) entry which is preliminary data.</text>
</comment>
<dbReference type="Pfam" id="PF12019">
    <property type="entry name" value="GspH"/>
    <property type="match status" value="1"/>
</dbReference>
<keyword evidence="7 11" id="KW-1133">Transmembrane helix</keyword>
<name>A0A1Y3NW01_9PSED</name>
<dbReference type="GO" id="GO:0015628">
    <property type="term" value="P:protein secretion by the type II secretion system"/>
    <property type="evidence" value="ECO:0007669"/>
    <property type="project" value="InterPro"/>
</dbReference>
<sequence length="165" mass="18133">MKQAAFTIIELAVTMVIIGLIVTLAVPAFSEIVMSQRRLDVAQQLASGIRTARTEAILRSRPVVIRAIEDNWSKGWQIVVDPKNSEDDLVLTERTRSGKVPVFGNQHVTRQIRFNALGSPSDSGFVAGRLFICDVNDALSHHTVVMANTGRVRIESVPKPEKLCG</sequence>
<dbReference type="InterPro" id="IPR012902">
    <property type="entry name" value="N_methyl_site"/>
</dbReference>
<dbReference type="Pfam" id="PF07963">
    <property type="entry name" value="N_methyl"/>
    <property type="match status" value="1"/>
</dbReference>
<dbReference type="InterPro" id="IPR022346">
    <property type="entry name" value="T2SS_GspH"/>
</dbReference>
<evidence type="ECO:0000256" key="1">
    <source>
        <dbReference type="ARBA" id="ARBA00004377"/>
    </source>
</evidence>
<accession>A0A1Y3NW01</accession>
<dbReference type="OrthoDB" id="5732776at2"/>
<evidence type="ECO:0000313" key="13">
    <source>
        <dbReference type="EMBL" id="OUM71770.1"/>
    </source>
</evidence>
<dbReference type="GO" id="GO:0015627">
    <property type="term" value="C:type II protein secretion system complex"/>
    <property type="evidence" value="ECO:0007669"/>
    <property type="project" value="InterPro"/>
</dbReference>
<dbReference type="SUPFAM" id="SSF54523">
    <property type="entry name" value="Pili subunits"/>
    <property type="match status" value="1"/>
</dbReference>
<protein>
    <recommendedName>
        <fullName evidence="2">Type II secretion system protein H</fullName>
    </recommendedName>
    <alternativeName>
        <fullName evidence="10">General secretion pathway protein H</fullName>
    </alternativeName>
</protein>
<dbReference type="AlphaFoldDB" id="A0A1Y3NW01"/>
<comment type="similarity">
    <text evidence="9">Belongs to the GSP H family.</text>
</comment>
<evidence type="ECO:0000256" key="5">
    <source>
        <dbReference type="ARBA" id="ARBA00022519"/>
    </source>
</evidence>
<dbReference type="NCBIfam" id="TIGR02532">
    <property type="entry name" value="IV_pilin_GFxxxE"/>
    <property type="match status" value="1"/>
</dbReference>
<comment type="subcellular location">
    <subcellularLocation>
        <location evidence="1">Cell inner membrane</location>
        <topology evidence="1">Single-pass membrane protein</topology>
    </subcellularLocation>
</comment>
<dbReference type="GO" id="GO:0005886">
    <property type="term" value="C:plasma membrane"/>
    <property type="evidence" value="ECO:0007669"/>
    <property type="project" value="UniProtKB-SubCell"/>
</dbReference>
<dbReference type="EMBL" id="LOHF01000023">
    <property type="protein sequence ID" value="OUM71770.1"/>
    <property type="molecule type" value="Genomic_DNA"/>
</dbReference>
<keyword evidence="8 11" id="KW-0472">Membrane</keyword>
<evidence type="ECO:0000256" key="4">
    <source>
        <dbReference type="ARBA" id="ARBA00022481"/>
    </source>
</evidence>
<evidence type="ECO:0000256" key="7">
    <source>
        <dbReference type="ARBA" id="ARBA00022989"/>
    </source>
</evidence>
<keyword evidence="3" id="KW-1003">Cell membrane</keyword>
<organism evidence="13 14">
    <name type="scientific">Pseudomonas caspiana</name>
    <dbReference type="NCBI Taxonomy" id="1451454"/>
    <lineage>
        <taxon>Bacteria</taxon>
        <taxon>Pseudomonadati</taxon>
        <taxon>Pseudomonadota</taxon>
        <taxon>Gammaproteobacteria</taxon>
        <taxon>Pseudomonadales</taxon>
        <taxon>Pseudomonadaceae</taxon>
        <taxon>Pseudomonas</taxon>
    </lineage>
</organism>